<name>A0ACC2X9H7_9TREE</name>
<dbReference type="EMBL" id="JASBWU010000006">
    <property type="protein sequence ID" value="KAJ9120669.1"/>
    <property type="molecule type" value="Genomic_DNA"/>
</dbReference>
<gene>
    <name evidence="1" type="ORF">QFC22_002600</name>
</gene>
<sequence length="186" mass="20864">MPSQGPMILALFAVALICVILILLSYPQLTSFYGWFVYLCERSAYLSSRKQFHLWKLGAIQKIKDMRGQGVVVFLKQDTISAMVEALIYVRNNENTSRVAFVHAYDLVDDIPSELVANSKLVDEAFPDITVDLHLVPLHGRFTPSLVEAVSSKLNVPKNLMFIGTISAGHELPYDLGDYGLRIFRS</sequence>
<protein>
    <submittedName>
        <fullName evidence="1">Uncharacterized protein</fullName>
    </submittedName>
</protein>
<evidence type="ECO:0000313" key="1">
    <source>
        <dbReference type="EMBL" id="KAJ9120669.1"/>
    </source>
</evidence>
<organism evidence="1 2">
    <name type="scientific">Naganishia vaughanmartiniae</name>
    <dbReference type="NCBI Taxonomy" id="1424756"/>
    <lineage>
        <taxon>Eukaryota</taxon>
        <taxon>Fungi</taxon>
        <taxon>Dikarya</taxon>
        <taxon>Basidiomycota</taxon>
        <taxon>Agaricomycotina</taxon>
        <taxon>Tremellomycetes</taxon>
        <taxon>Filobasidiales</taxon>
        <taxon>Filobasidiaceae</taxon>
        <taxon>Naganishia</taxon>
    </lineage>
</organism>
<comment type="caution">
    <text evidence="1">The sequence shown here is derived from an EMBL/GenBank/DDBJ whole genome shotgun (WGS) entry which is preliminary data.</text>
</comment>
<dbReference type="Proteomes" id="UP001243375">
    <property type="component" value="Unassembled WGS sequence"/>
</dbReference>
<reference evidence="1" key="1">
    <citation type="submission" date="2023-04" db="EMBL/GenBank/DDBJ databases">
        <title>Draft Genome sequencing of Naganishia species isolated from polar environments using Oxford Nanopore Technology.</title>
        <authorList>
            <person name="Leo P."/>
            <person name="Venkateswaran K."/>
        </authorList>
    </citation>
    <scope>NUCLEOTIDE SEQUENCE</scope>
    <source>
        <strain evidence="1">MNA-CCFEE 5425</strain>
    </source>
</reference>
<evidence type="ECO:0000313" key="2">
    <source>
        <dbReference type="Proteomes" id="UP001243375"/>
    </source>
</evidence>
<proteinExistence type="predicted"/>
<keyword evidence="2" id="KW-1185">Reference proteome</keyword>
<accession>A0ACC2X9H7</accession>